<dbReference type="AlphaFoldDB" id="A0A212KHI9"/>
<accession>A0A212KHI9</accession>
<feature type="signal peptide" evidence="2">
    <location>
        <begin position="1"/>
        <end position="22"/>
    </location>
</feature>
<gene>
    <name evidence="4" type="primary">sphX</name>
    <name evidence="4" type="ORF">KL86APRO_20074</name>
</gene>
<dbReference type="EMBL" id="FLUO01000002">
    <property type="protein sequence ID" value="SBW11099.1"/>
    <property type="molecule type" value="Genomic_DNA"/>
</dbReference>
<sequence length="339" mass="36913">MSLRRWVLAAAVATLAAAPALAAERESLRIVGSSTMYDFLAEAAEDFGRDTRFRAPVIEATGTVGGFKIFCADVGLGSPDIVAASRRITPLEEEHCLSNSVSDVAEFKVGYDGIVLARSIEASRFSVSRATLWRAVARSVKTADGVVPNPYRLWSDIAPGFPATPIRIYGPPLTSGTRDVFVHLVMNPGCADLPASAPDTVVRDVCGHVREDGAYINAGEDDEMIVRRLLDDPQATGIIGYGVLKRHVHRLQGLPVEGVAPADDTLEDDSYPLSRPLYIYVKVAHVGRIPGLMEFVSRFLSEPMIGPEGRLFRSGLIPMRDDERDFVHAALRQLEARTR</sequence>
<name>A0A212KHI9_9PROT</name>
<dbReference type="PANTHER" id="PTHR30570">
    <property type="entry name" value="PERIPLASMIC PHOSPHATE BINDING COMPONENT OF PHOSPHATE ABC TRANSPORTER"/>
    <property type="match status" value="1"/>
</dbReference>
<proteinExistence type="predicted"/>
<evidence type="ECO:0000259" key="3">
    <source>
        <dbReference type="Pfam" id="PF12849"/>
    </source>
</evidence>
<feature type="chain" id="PRO_5011967736" evidence="2">
    <location>
        <begin position="23"/>
        <end position="339"/>
    </location>
</feature>
<dbReference type="PANTHER" id="PTHR30570:SF1">
    <property type="entry name" value="PHOSPHATE-BINDING PROTEIN PSTS"/>
    <property type="match status" value="1"/>
</dbReference>
<evidence type="ECO:0000256" key="1">
    <source>
        <dbReference type="ARBA" id="ARBA00022729"/>
    </source>
</evidence>
<protein>
    <submittedName>
        <fullName evidence="4">Phosphate ABC transporter, periplasmic binding protein</fullName>
    </submittedName>
</protein>
<dbReference type="InterPro" id="IPR024370">
    <property type="entry name" value="PBP_domain"/>
</dbReference>
<evidence type="ECO:0000313" key="4">
    <source>
        <dbReference type="EMBL" id="SBW11099.1"/>
    </source>
</evidence>
<dbReference type="Gene3D" id="3.40.190.10">
    <property type="entry name" value="Periplasmic binding protein-like II"/>
    <property type="match status" value="2"/>
</dbReference>
<dbReference type="SUPFAM" id="SSF53850">
    <property type="entry name" value="Periplasmic binding protein-like II"/>
    <property type="match status" value="1"/>
</dbReference>
<keyword evidence="1 2" id="KW-0732">Signal</keyword>
<organism evidence="4">
    <name type="scientific">uncultured Alphaproteobacteria bacterium</name>
    <dbReference type="NCBI Taxonomy" id="91750"/>
    <lineage>
        <taxon>Bacteria</taxon>
        <taxon>Pseudomonadati</taxon>
        <taxon>Pseudomonadota</taxon>
        <taxon>Alphaproteobacteria</taxon>
        <taxon>environmental samples</taxon>
    </lineage>
</organism>
<dbReference type="Pfam" id="PF12849">
    <property type="entry name" value="PBP_like_2"/>
    <property type="match status" value="1"/>
</dbReference>
<reference evidence="4" key="1">
    <citation type="submission" date="2016-04" db="EMBL/GenBank/DDBJ databases">
        <authorList>
            <person name="Evans L.H."/>
            <person name="Alamgir A."/>
            <person name="Owens N."/>
            <person name="Weber N.D."/>
            <person name="Virtaneva K."/>
            <person name="Barbian K."/>
            <person name="Babar A."/>
            <person name="Rosenke K."/>
        </authorList>
    </citation>
    <scope>NUCLEOTIDE SEQUENCE</scope>
    <source>
        <strain evidence="4">86</strain>
    </source>
</reference>
<evidence type="ECO:0000256" key="2">
    <source>
        <dbReference type="SAM" id="SignalP"/>
    </source>
</evidence>
<feature type="domain" description="PBP" evidence="3">
    <location>
        <begin position="19"/>
        <end position="301"/>
    </location>
</feature>
<dbReference type="InterPro" id="IPR050811">
    <property type="entry name" value="Phosphate_ABC_transporter"/>
</dbReference>